<evidence type="ECO:0000313" key="12">
    <source>
        <dbReference type="Proteomes" id="UP000308549"/>
    </source>
</evidence>
<dbReference type="GO" id="GO:0003712">
    <property type="term" value="F:transcription coregulator activity"/>
    <property type="evidence" value="ECO:0007669"/>
    <property type="project" value="InterPro"/>
</dbReference>
<feature type="region of interest" description="Disordered" evidence="10">
    <location>
        <begin position="305"/>
        <end position="428"/>
    </location>
</feature>
<dbReference type="Proteomes" id="UP000308549">
    <property type="component" value="Unassembled WGS sequence"/>
</dbReference>
<sequence length="428" mass="45458">MSSLDGERSPKRARLGSYSPASPSFAETKQASFVHHPNTPPPSVRMSPSWQAPPPQPATSDGGEGKSGSGSVTFPTPPSTGAAAVGIGPARGSGSGEVEPESPENMLNAEHVKDGQGDTEMADRPEGASGNGQDADHRRTDHERQEGGAMDFVPDLPPVPRLYKPDYSPIVPSQPHPSQNMMTLFKLQDIQQSVARRDEHGNKINKLRKSYEGKVKALGLQGSSKPVPGNAALQGLLDPVWDVDTGNGETVWDQQRGKNPLEDEGLHDLLGGMLQTQLGRLKAGRLPALEHRKWESTLGLNEPKPAVKAKDSEAVTAKAGPANPLLARTAPGQVARASAPASPVRAMAGRPERTGRKRRYDDSSFEGYNQTFAEEEGSATDDGLRGTSNASKRPRVEGPPQRRDVPPPTSSPSPFNAGQSGMVGVRTS</sequence>
<reference evidence="11 12" key="1">
    <citation type="submission" date="2017-03" db="EMBL/GenBank/DDBJ databases">
        <title>Genomes of endolithic fungi from Antarctica.</title>
        <authorList>
            <person name="Coleine C."/>
            <person name="Masonjones S."/>
            <person name="Stajich J.E."/>
        </authorList>
    </citation>
    <scope>NUCLEOTIDE SEQUENCE [LARGE SCALE GENOMIC DNA]</scope>
    <source>
        <strain evidence="11 12">CCFEE 6315</strain>
    </source>
</reference>
<keyword evidence="7 9" id="KW-0539">Nucleus</keyword>
<comment type="caution">
    <text evidence="11">The sequence shown here is derived from an EMBL/GenBank/DDBJ whole genome shotgun (WGS) entry which is preliminary data.</text>
</comment>
<keyword evidence="4 9" id="KW-0805">Transcription regulation</keyword>
<feature type="compositionally biased region" description="Basic and acidic residues" evidence="10">
    <location>
        <begin position="134"/>
        <end position="146"/>
    </location>
</feature>
<dbReference type="Pfam" id="PF08633">
    <property type="entry name" value="Rox3"/>
    <property type="match status" value="1"/>
</dbReference>
<evidence type="ECO:0000256" key="9">
    <source>
        <dbReference type="RuleBase" id="RU364151"/>
    </source>
</evidence>
<feature type="compositionally biased region" description="Basic and acidic residues" evidence="10">
    <location>
        <begin position="1"/>
        <end position="10"/>
    </location>
</feature>
<comment type="subcellular location">
    <subcellularLocation>
        <location evidence="1 9">Nucleus</location>
    </subcellularLocation>
</comment>
<evidence type="ECO:0000256" key="6">
    <source>
        <dbReference type="ARBA" id="ARBA00023163"/>
    </source>
</evidence>
<accession>A0A4U0TSB6</accession>
<feature type="compositionally biased region" description="Polar residues" evidence="10">
    <location>
        <begin position="19"/>
        <end position="31"/>
    </location>
</feature>
<evidence type="ECO:0000256" key="7">
    <source>
        <dbReference type="ARBA" id="ARBA00023242"/>
    </source>
</evidence>
<dbReference type="OrthoDB" id="2160599at2759"/>
<protein>
    <recommendedName>
        <fullName evidence="3 9">Mediator of RNA polymerase II transcription subunit 19</fullName>
    </recommendedName>
    <alternativeName>
        <fullName evidence="8 9">Mediator complex subunit 19</fullName>
    </alternativeName>
</protein>
<evidence type="ECO:0000256" key="3">
    <source>
        <dbReference type="ARBA" id="ARBA00019615"/>
    </source>
</evidence>
<dbReference type="EMBL" id="NAJL01000039">
    <property type="protein sequence ID" value="TKA24997.1"/>
    <property type="molecule type" value="Genomic_DNA"/>
</dbReference>
<evidence type="ECO:0000256" key="2">
    <source>
        <dbReference type="ARBA" id="ARBA00009259"/>
    </source>
</evidence>
<comment type="subunit">
    <text evidence="9">Component of the Mediator complex.</text>
</comment>
<organism evidence="11 12">
    <name type="scientific">Salinomyces thailandicus</name>
    <dbReference type="NCBI Taxonomy" id="706561"/>
    <lineage>
        <taxon>Eukaryota</taxon>
        <taxon>Fungi</taxon>
        <taxon>Dikarya</taxon>
        <taxon>Ascomycota</taxon>
        <taxon>Pezizomycotina</taxon>
        <taxon>Dothideomycetes</taxon>
        <taxon>Dothideomycetidae</taxon>
        <taxon>Mycosphaerellales</taxon>
        <taxon>Teratosphaeriaceae</taxon>
        <taxon>Salinomyces</taxon>
    </lineage>
</organism>
<gene>
    <name evidence="9" type="primary">MED19</name>
    <name evidence="11" type="ORF">B0A50_06095</name>
</gene>
<evidence type="ECO:0000256" key="10">
    <source>
        <dbReference type="SAM" id="MobiDB-lite"/>
    </source>
</evidence>
<feature type="compositionally biased region" description="Basic and acidic residues" evidence="10">
    <location>
        <begin position="350"/>
        <end position="362"/>
    </location>
</feature>
<feature type="compositionally biased region" description="Basic and acidic residues" evidence="10">
    <location>
        <begin position="394"/>
        <end position="405"/>
    </location>
</feature>
<dbReference type="GO" id="GO:0006357">
    <property type="term" value="P:regulation of transcription by RNA polymerase II"/>
    <property type="evidence" value="ECO:0007669"/>
    <property type="project" value="InterPro"/>
</dbReference>
<evidence type="ECO:0000256" key="4">
    <source>
        <dbReference type="ARBA" id="ARBA00023015"/>
    </source>
</evidence>
<dbReference type="InterPro" id="IPR013942">
    <property type="entry name" value="Mediator_Med19_fun"/>
</dbReference>
<evidence type="ECO:0000256" key="1">
    <source>
        <dbReference type="ARBA" id="ARBA00004123"/>
    </source>
</evidence>
<comment type="function">
    <text evidence="9">Component of the Mediator complex, a coactivator involved in the regulated transcription of nearly all RNA polymerase II-dependent genes. Mediator functions as a bridge to convey information from gene-specific regulatory proteins to the basal RNA polymerase II transcription machinery. Mediator is recruited to promoters by direct interactions with regulatory proteins and serves as a scaffold for the assembly of a functional preinitiation complex with RNA polymerase II and the general transcription factors.</text>
</comment>
<dbReference type="AlphaFoldDB" id="A0A4U0TSB6"/>
<keyword evidence="5 9" id="KW-0010">Activator</keyword>
<keyword evidence="12" id="KW-1185">Reference proteome</keyword>
<feature type="region of interest" description="Disordered" evidence="10">
    <location>
        <begin position="1"/>
        <end position="174"/>
    </location>
</feature>
<evidence type="ECO:0000313" key="11">
    <source>
        <dbReference type="EMBL" id="TKA24997.1"/>
    </source>
</evidence>
<keyword evidence="6 9" id="KW-0804">Transcription</keyword>
<proteinExistence type="inferred from homology"/>
<evidence type="ECO:0000256" key="5">
    <source>
        <dbReference type="ARBA" id="ARBA00023159"/>
    </source>
</evidence>
<dbReference type="GO" id="GO:0016592">
    <property type="term" value="C:mediator complex"/>
    <property type="evidence" value="ECO:0007669"/>
    <property type="project" value="InterPro"/>
</dbReference>
<feature type="compositionally biased region" description="Low complexity" evidence="10">
    <location>
        <begin position="334"/>
        <end position="346"/>
    </location>
</feature>
<name>A0A4U0TSB6_9PEZI</name>
<evidence type="ECO:0000256" key="8">
    <source>
        <dbReference type="ARBA" id="ARBA00032018"/>
    </source>
</evidence>
<comment type="similarity">
    <text evidence="2 9">Belongs to the Mediator complex subunit 19 family.</text>
</comment>
<feature type="compositionally biased region" description="Basic and acidic residues" evidence="10">
    <location>
        <begin position="110"/>
        <end position="126"/>
    </location>
</feature>